<reference evidence="2 3" key="1">
    <citation type="journal article" date="2015" name="Genome Announc.">
        <title>Complete Genome Sequence of Spiroplasma kunkelii Strain CR2-3x, Causal Agent of Corn Stunt Disease in Zea mays L.</title>
        <authorList>
            <person name="Davis R.E."/>
            <person name="Shao J."/>
            <person name="Dally E.L."/>
            <person name="Zhao Y."/>
            <person name="Gasparich G.E."/>
            <person name="Gaynor B.J."/>
            <person name="Athey J.C."/>
            <person name="Harrison N.A."/>
            <person name="Donofrio N."/>
        </authorList>
    </citation>
    <scope>NUCLEOTIDE SEQUENCE [LARGE SCALE GENOMIC DNA]</scope>
    <source>
        <strain evidence="2 3">CR2-3x</strain>
    </source>
</reference>
<evidence type="ECO:0000313" key="2">
    <source>
        <dbReference type="EMBL" id="ALA97274.1"/>
    </source>
</evidence>
<dbReference type="EMBL" id="CP010899">
    <property type="protein sequence ID" value="ALA97274.1"/>
    <property type="molecule type" value="Genomic_DNA"/>
</dbReference>
<dbReference type="Pfam" id="PF03496">
    <property type="entry name" value="ADPrib_exo_Tox"/>
    <property type="match status" value="1"/>
</dbReference>
<keyword evidence="3" id="KW-1185">Reference proteome</keyword>
<dbReference type="Proteomes" id="UP000062963">
    <property type="component" value="Chromosome"/>
</dbReference>
<dbReference type="RefSeq" id="WP_235511264.1">
    <property type="nucleotide sequence ID" value="NZ_CP010899.1"/>
</dbReference>
<dbReference type="PROSITE" id="PS51996">
    <property type="entry name" value="TR_MART"/>
    <property type="match status" value="1"/>
</dbReference>
<dbReference type="InterPro" id="IPR003540">
    <property type="entry name" value="ADP-ribosyltransferase"/>
</dbReference>
<organism evidence="2 3">
    <name type="scientific">Spiroplasma kunkelii CR2-3x</name>
    <dbReference type="NCBI Taxonomy" id="273035"/>
    <lineage>
        <taxon>Bacteria</taxon>
        <taxon>Bacillati</taxon>
        <taxon>Mycoplasmatota</taxon>
        <taxon>Mollicutes</taxon>
        <taxon>Entomoplasmatales</taxon>
        <taxon>Spiroplasmataceae</taxon>
        <taxon>Spiroplasma</taxon>
    </lineage>
</organism>
<accession>A0A0K2JFC7</accession>
<evidence type="ECO:0000313" key="3">
    <source>
        <dbReference type="Proteomes" id="UP000062963"/>
    </source>
</evidence>
<dbReference type="Gene3D" id="3.90.176.10">
    <property type="entry name" value="Toxin ADP-ribosyltransferase, Chain A, domain 1"/>
    <property type="match status" value="1"/>
</dbReference>
<proteinExistence type="predicted"/>
<feature type="domain" description="ADP ribosyltransferase" evidence="1">
    <location>
        <begin position="1"/>
        <end position="77"/>
    </location>
</feature>
<dbReference type="STRING" id="273035.SKUN_00358"/>
<name>A0A0K2JFC7_SPIKU</name>
<gene>
    <name evidence="2" type="ORF">SKUN_00358</name>
</gene>
<dbReference type="KEGG" id="skn:SKUN_00358"/>
<protein>
    <recommendedName>
        <fullName evidence="1">ADP ribosyltransferase domain-containing protein</fullName>
    </recommendedName>
</protein>
<dbReference type="PATRIC" id="fig|273035.7.peg.424"/>
<dbReference type="SUPFAM" id="SSF56399">
    <property type="entry name" value="ADP-ribosylation"/>
    <property type="match status" value="1"/>
</dbReference>
<sequence>MKQYIGSHYEPINEYLRKTNGKIYHDIEAIPAELKFTKNDLKKVNDKILKLDKSFQKAKTNKKLVVFRWVSGYQFSDHDLNLRDANNRINCDLFTQN</sequence>
<dbReference type="GO" id="GO:0005576">
    <property type="term" value="C:extracellular region"/>
    <property type="evidence" value="ECO:0007669"/>
    <property type="project" value="InterPro"/>
</dbReference>
<dbReference type="AlphaFoldDB" id="A0A0K2JFC7"/>
<evidence type="ECO:0000259" key="1">
    <source>
        <dbReference type="Pfam" id="PF03496"/>
    </source>
</evidence>